<sequence>FVCVCITLTLTLTQPPNHRWTGLQPLSHEALKIRPQCLPDCTEDLTSALSTNHSLTELNLNNNKLGDCGVKRLCEALRNPECKIQSLLYVTHCASRISAAEYCDTNWCDSVRPQAIVYIKLSKCVRVPACVCVSVYVCVSLCVCPCLCASVCLPVFVSVSVRNICNYPQQCLNDTVPVYQLVVFSHFIQFKTEGNRTISETLNNTKDTKRYRPDSC</sequence>
<dbReference type="PANTHER" id="PTHR45690:SF19">
    <property type="entry name" value="NACHT, LRR AND PYD DOMAINS-CONTAINING PROTEIN 3"/>
    <property type="match status" value="1"/>
</dbReference>
<dbReference type="GO" id="GO:0005737">
    <property type="term" value="C:cytoplasm"/>
    <property type="evidence" value="ECO:0007669"/>
    <property type="project" value="UniProtKB-SubCell"/>
</dbReference>
<dbReference type="InParanoid" id="A0A4W3GUZ1"/>
<keyword evidence="5" id="KW-1185">Reference proteome</keyword>
<reference evidence="4" key="5">
    <citation type="submission" date="2025-09" db="UniProtKB">
        <authorList>
            <consortium name="Ensembl"/>
        </authorList>
    </citation>
    <scope>IDENTIFICATION</scope>
</reference>
<dbReference type="AlphaFoldDB" id="A0A4W3GUZ1"/>
<evidence type="ECO:0000256" key="1">
    <source>
        <dbReference type="ARBA" id="ARBA00004496"/>
    </source>
</evidence>
<organism evidence="4 5">
    <name type="scientific">Callorhinchus milii</name>
    <name type="common">Ghost shark</name>
    <dbReference type="NCBI Taxonomy" id="7868"/>
    <lineage>
        <taxon>Eukaryota</taxon>
        <taxon>Metazoa</taxon>
        <taxon>Chordata</taxon>
        <taxon>Craniata</taxon>
        <taxon>Vertebrata</taxon>
        <taxon>Chondrichthyes</taxon>
        <taxon>Holocephali</taxon>
        <taxon>Chimaeriformes</taxon>
        <taxon>Callorhinchidae</taxon>
        <taxon>Callorhinchus</taxon>
    </lineage>
</organism>
<keyword evidence="2" id="KW-0963">Cytoplasm</keyword>
<name>A0A4W3GUZ1_CALMI</name>
<dbReference type="InterPro" id="IPR032675">
    <property type="entry name" value="LRR_dom_sf"/>
</dbReference>
<dbReference type="Gene3D" id="3.80.10.10">
    <property type="entry name" value="Ribonuclease Inhibitor"/>
    <property type="match status" value="1"/>
</dbReference>
<protein>
    <submittedName>
        <fullName evidence="4">Uncharacterized protein</fullName>
    </submittedName>
</protein>
<evidence type="ECO:0000256" key="3">
    <source>
        <dbReference type="ARBA" id="ARBA00022737"/>
    </source>
</evidence>
<reference evidence="5" key="3">
    <citation type="journal article" date="2014" name="Nature">
        <title>Elephant shark genome provides unique insights into gnathostome evolution.</title>
        <authorList>
            <consortium name="International Elephant Shark Genome Sequencing Consortium"/>
            <person name="Venkatesh B."/>
            <person name="Lee A.P."/>
            <person name="Ravi V."/>
            <person name="Maurya A.K."/>
            <person name="Lian M.M."/>
            <person name="Swann J.B."/>
            <person name="Ohta Y."/>
            <person name="Flajnik M.F."/>
            <person name="Sutoh Y."/>
            <person name="Kasahara M."/>
            <person name="Hoon S."/>
            <person name="Gangu V."/>
            <person name="Roy S.W."/>
            <person name="Irimia M."/>
            <person name="Korzh V."/>
            <person name="Kondrychyn I."/>
            <person name="Lim Z.W."/>
            <person name="Tay B.H."/>
            <person name="Tohari S."/>
            <person name="Kong K.W."/>
            <person name="Ho S."/>
            <person name="Lorente-Galdos B."/>
            <person name="Quilez J."/>
            <person name="Marques-Bonet T."/>
            <person name="Raney B.J."/>
            <person name="Ingham P.W."/>
            <person name="Tay A."/>
            <person name="Hillier L.W."/>
            <person name="Minx P."/>
            <person name="Boehm T."/>
            <person name="Wilson R.K."/>
            <person name="Brenner S."/>
            <person name="Warren W.C."/>
        </authorList>
    </citation>
    <scope>NUCLEOTIDE SEQUENCE [LARGE SCALE GENOMIC DNA]</scope>
</reference>
<dbReference type="SUPFAM" id="SSF52047">
    <property type="entry name" value="RNI-like"/>
    <property type="match status" value="1"/>
</dbReference>
<dbReference type="InterPro" id="IPR050637">
    <property type="entry name" value="NLRP_innate_immun_reg"/>
</dbReference>
<evidence type="ECO:0000313" key="5">
    <source>
        <dbReference type="Proteomes" id="UP000314986"/>
    </source>
</evidence>
<reference evidence="4" key="4">
    <citation type="submission" date="2025-08" db="UniProtKB">
        <authorList>
            <consortium name="Ensembl"/>
        </authorList>
    </citation>
    <scope>IDENTIFICATION</scope>
</reference>
<dbReference type="PANTHER" id="PTHR45690">
    <property type="entry name" value="NACHT, LRR AND PYD DOMAINS-CONTAINING PROTEIN 12"/>
    <property type="match status" value="1"/>
</dbReference>
<evidence type="ECO:0000256" key="2">
    <source>
        <dbReference type="ARBA" id="ARBA00022490"/>
    </source>
</evidence>
<reference evidence="5" key="1">
    <citation type="journal article" date="2006" name="Science">
        <title>Ancient noncoding elements conserved in the human genome.</title>
        <authorList>
            <person name="Venkatesh B."/>
            <person name="Kirkness E.F."/>
            <person name="Loh Y.H."/>
            <person name="Halpern A.L."/>
            <person name="Lee A.P."/>
            <person name="Johnson J."/>
            <person name="Dandona N."/>
            <person name="Viswanathan L.D."/>
            <person name="Tay A."/>
            <person name="Venter J.C."/>
            <person name="Strausberg R.L."/>
            <person name="Brenner S."/>
        </authorList>
    </citation>
    <scope>NUCLEOTIDE SEQUENCE [LARGE SCALE GENOMIC DNA]</scope>
</reference>
<evidence type="ECO:0000313" key="4">
    <source>
        <dbReference type="Ensembl" id="ENSCMIP00000001779.1"/>
    </source>
</evidence>
<accession>A0A4W3GUZ1</accession>
<dbReference type="Proteomes" id="UP000314986">
    <property type="component" value="Unassembled WGS sequence"/>
</dbReference>
<dbReference type="SMART" id="SM00368">
    <property type="entry name" value="LRR_RI"/>
    <property type="match status" value="1"/>
</dbReference>
<proteinExistence type="predicted"/>
<dbReference type="GeneTree" id="ENSGT00970000196779"/>
<comment type="subcellular location">
    <subcellularLocation>
        <location evidence="1">Cytoplasm</location>
    </subcellularLocation>
</comment>
<keyword evidence="3" id="KW-0677">Repeat</keyword>
<reference evidence="5" key="2">
    <citation type="journal article" date="2007" name="PLoS Biol.">
        <title>Survey sequencing and comparative analysis of the elephant shark (Callorhinchus milii) genome.</title>
        <authorList>
            <person name="Venkatesh B."/>
            <person name="Kirkness E.F."/>
            <person name="Loh Y.H."/>
            <person name="Halpern A.L."/>
            <person name="Lee A.P."/>
            <person name="Johnson J."/>
            <person name="Dandona N."/>
            <person name="Viswanathan L.D."/>
            <person name="Tay A."/>
            <person name="Venter J.C."/>
            <person name="Strausberg R.L."/>
            <person name="Brenner S."/>
        </authorList>
    </citation>
    <scope>NUCLEOTIDE SEQUENCE [LARGE SCALE GENOMIC DNA]</scope>
</reference>
<dbReference type="Ensembl" id="ENSCMIT00000001850.1">
    <property type="protein sequence ID" value="ENSCMIP00000001779.1"/>
    <property type="gene ID" value="ENSCMIG00000001110.1"/>
</dbReference>